<evidence type="ECO:0000313" key="2">
    <source>
        <dbReference type="Proteomes" id="UP000665047"/>
    </source>
</evidence>
<gene>
    <name evidence="1" type="ORF">HGO23_13125</name>
</gene>
<name>A0ABX7VDA0_XENBU</name>
<organism evidence="1 2">
    <name type="scientific">Xenorhabdus budapestensis</name>
    <dbReference type="NCBI Taxonomy" id="290110"/>
    <lineage>
        <taxon>Bacteria</taxon>
        <taxon>Pseudomonadati</taxon>
        <taxon>Pseudomonadota</taxon>
        <taxon>Gammaproteobacteria</taxon>
        <taxon>Enterobacterales</taxon>
        <taxon>Morganellaceae</taxon>
        <taxon>Xenorhabdus</taxon>
    </lineage>
</organism>
<dbReference type="EMBL" id="CP072455">
    <property type="protein sequence ID" value="QTL38816.1"/>
    <property type="molecule type" value="Genomic_DNA"/>
</dbReference>
<keyword evidence="2" id="KW-1185">Reference proteome</keyword>
<protein>
    <submittedName>
        <fullName evidence="1">Uncharacterized protein</fullName>
    </submittedName>
</protein>
<dbReference type="RefSeq" id="WP_209026939.1">
    <property type="nucleotide sequence ID" value="NZ_CP072455.1"/>
</dbReference>
<evidence type="ECO:0000313" key="1">
    <source>
        <dbReference type="EMBL" id="QTL38816.1"/>
    </source>
</evidence>
<reference evidence="1 2" key="1">
    <citation type="submission" date="2021-03" db="EMBL/GenBank/DDBJ databases">
        <title>Complete Genome Sequence Data of Xenorhabdus budapestensis strain C72, a Candidate Biological Control Agent, from China.</title>
        <authorList>
            <person name="LI B."/>
            <person name="WANG S."/>
            <person name="QIU D."/>
        </authorList>
    </citation>
    <scope>NUCLEOTIDE SEQUENCE [LARGE SCALE GENOMIC DNA]</scope>
    <source>
        <strain evidence="1 2">C-7-2</strain>
    </source>
</reference>
<sequence>MKINKVIDKMLAFCLTKGVQPDELVTAIFENEYDSIETLKKKNYINVIVTYKDCDEHDESIIKMKYIYNTDRQLLRVEQKINSGNYQVQWDRESTLDLILKELLELFESEQQTINLIKDQIPAELRGIIYPKLKLAC</sequence>
<dbReference type="Proteomes" id="UP000665047">
    <property type="component" value="Chromosome"/>
</dbReference>
<accession>A0ABX7VDA0</accession>
<proteinExistence type="predicted"/>